<keyword evidence="9 10" id="KW-0539">Nucleus</keyword>
<feature type="compositionally biased region" description="Acidic residues" evidence="11">
    <location>
        <begin position="956"/>
        <end position="972"/>
    </location>
</feature>
<protein>
    <recommendedName>
        <fullName evidence="12">Fork-head domain-containing protein</fullName>
    </recommendedName>
</protein>
<dbReference type="InterPro" id="IPR030456">
    <property type="entry name" value="TF_fork_head_CS_2"/>
</dbReference>
<evidence type="ECO:0000256" key="9">
    <source>
        <dbReference type="ARBA" id="ARBA00023242"/>
    </source>
</evidence>
<dbReference type="EMBL" id="CAXLJL010000168">
    <property type="protein sequence ID" value="CAL5133993.1"/>
    <property type="molecule type" value="Genomic_DNA"/>
</dbReference>
<dbReference type="Gene3D" id="1.20.5.340">
    <property type="match status" value="1"/>
</dbReference>
<evidence type="ECO:0000313" key="13">
    <source>
        <dbReference type="EMBL" id="CAL5133993.1"/>
    </source>
</evidence>
<evidence type="ECO:0000256" key="8">
    <source>
        <dbReference type="ARBA" id="ARBA00023163"/>
    </source>
</evidence>
<dbReference type="InterPro" id="IPR050998">
    <property type="entry name" value="FOXP"/>
</dbReference>
<evidence type="ECO:0000313" key="14">
    <source>
        <dbReference type="Proteomes" id="UP001497525"/>
    </source>
</evidence>
<feature type="compositionally biased region" description="Low complexity" evidence="11">
    <location>
        <begin position="830"/>
        <end position="839"/>
    </location>
</feature>
<proteinExistence type="predicted"/>
<evidence type="ECO:0000256" key="7">
    <source>
        <dbReference type="ARBA" id="ARBA00023125"/>
    </source>
</evidence>
<keyword evidence="7 10" id="KW-0238">DNA-binding</keyword>
<dbReference type="PROSITE" id="PS50039">
    <property type="entry name" value="FORK_HEAD_3"/>
    <property type="match status" value="1"/>
</dbReference>
<dbReference type="InterPro" id="IPR001766">
    <property type="entry name" value="Fork_head_dom"/>
</dbReference>
<dbReference type="PROSITE" id="PS00658">
    <property type="entry name" value="FORK_HEAD_2"/>
    <property type="match status" value="1"/>
</dbReference>
<keyword evidence="3" id="KW-0479">Metal-binding</keyword>
<keyword evidence="8" id="KW-0804">Transcription</keyword>
<evidence type="ECO:0000256" key="1">
    <source>
        <dbReference type="ARBA" id="ARBA00004123"/>
    </source>
</evidence>
<dbReference type="InterPro" id="IPR032354">
    <property type="entry name" value="FOXP-CC"/>
</dbReference>
<evidence type="ECO:0000256" key="11">
    <source>
        <dbReference type="SAM" id="MobiDB-lite"/>
    </source>
</evidence>
<evidence type="ECO:0000256" key="10">
    <source>
        <dbReference type="PROSITE-ProRule" id="PRU00089"/>
    </source>
</evidence>
<dbReference type="Gene3D" id="1.10.10.10">
    <property type="entry name" value="Winged helix-like DNA-binding domain superfamily/Winged helix DNA-binding domain"/>
    <property type="match status" value="1"/>
</dbReference>
<dbReference type="Proteomes" id="UP001497525">
    <property type="component" value="Unassembled WGS sequence"/>
</dbReference>
<dbReference type="FunFam" id="1.10.10.10:FF:000010">
    <property type="entry name" value="Forkhead box P2 isoform B"/>
    <property type="match status" value="1"/>
</dbReference>
<dbReference type="AlphaFoldDB" id="A0AAV2TFM4"/>
<dbReference type="GO" id="GO:0000978">
    <property type="term" value="F:RNA polymerase II cis-regulatory region sequence-specific DNA binding"/>
    <property type="evidence" value="ECO:0007669"/>
    <property type="project" value="TreeGrafter"/>
</dbReference>
<dbReference type="PRINTS" id="PR00053">
    <property type="entry name" value="FORKHEAD"/>
</dbReference>
<feature type="region of interest" description="Disordered" evidence="11">
    <location>
        <begin position="830"/>
        <end position="863"/>
    </location>
</feature>
<feature type="region of interest" description="Disordered" evidence="11">
    <location>
        <begin position="622"/>
        <end position="667"/>
    </location>
</feature>
<reference evidence="13" key="1">
    <citation type="submission" date="2024-06" db="EMBL/GenBank/DDBJ databases">
        <authorList>
            <person name="Liu X."/>
            <person name="Lenzi L."/>
            <person name="Haldenby T S."/>
            <person name="Uol C."/>
        </authorList>
    </citation>
    <scope>NUCLEOTIDE SEQUENCE</scope>
</reference>
<feature type="region of interest" description="Disordered" evidence="11">
    <location>
        <begin position="1"/>
        <end position="21"/>
    </location>
</feature>
<feature type="region of interest" description="Disordered" evidence="11">
    <location>
        <begin position="946"/>
        <end position="985"/>
    </location>
</feature>
<dbReference type="CDD" id="cd20033">
    <property type="entry name" value="FH_FOXP"/>
    <property type="match status" value="1"/>
</dbReference>
<feature type="DNA-binding region" description="Fork-head" evidence="10">
    <location>
        <begin position="683"/>
        <end position="769"/>
    </location>
</feature>
<keyword evidence="5" id="KW-0862">Zinc</keyword>
<evidence type="ECO:0000256" key="3">
    <source>
        <dbReference type="ARBA" id="ARBA00022723"/>
    </source>
</evidence>
<dbReference type="GO" id="GO:0005634">
    <property type="term" value="C:nucleus"/>
    <property type="evidence" value="ECO:0007669"/>
    <property type="project" value="UniProtKB-SubCell"/>
</dbReference>
<evidence type="ECO:0000256" key="5">
    <source>
        <dbReference type="ARBA" id="ARBA00022833"/>
    </source>
</evidence>
<evidence type="ECO:0000256" key="6">
    <source>
        <dbReference type="ARBA" id="ARBA00023015"/>
    </source>
</evidence>
<comment type="subcellular location">
    <subcellularLocation>
        <location evidence="1 10">Nucleus</location>
    </subcellularLocation>
</comment>
<dbReference type="GO" id="GO:0000981">
    <property type="term" value="F:DNA-binding transcription factor activity, RNA polymerase II-specific"/>
    <property type="evidence" value="ECO:0007669"/>
    <property type="project" value="TreeGrafter"/>
</dbReference>
<feature type="region of interest" description="Disordered" evidence="11">
    <location>
        <begin position="45"/>
        <end position="71"/>
    </location>
</feature>
<dbReference type="Pfam" id="PF00250">
    <property type="entry name" value="Forkhead"/>
    <property type="match status" value="1"/>
</dbReference>
<dbReference type="GO" id="GO:0008270">
    <property type="term" value="F:zinc ion binding"/>
    <property type="evidence" value="ECO:0007669"/>
    <property type="project" value="UniProtKB-KW"/>
</dbReference>
<evidence type="ECO:0000256" key="4">
    <source>
        <dbReference type="ARBA" id="ARBA00022771"/>
    </source>
</evidence>
<keyword evidence="4" id="KW-0863">Zinc-finger</keyword>
<dbReference type="Pfam" id="PF16159">
    <property type="entry name" value="FOXP-CC"/>
    <property type="match status" value="1"/>
</dbReference>
<keyword evidence="2" id="KW-0678">Repressor</keyword>
<dbReference type="InterPro" id="IPR036388">
    <property type="entry name" value="WH-like_DNA-bd_sf"/>
</dbReference>
<feature type="domain" description="Fork-head" evidence="12">
    <location>
        <begin position="683"/>
        <end position="769"/>
    </location>
</feature>
<dbReference type="SUPFAM" id="SSF46785">
    <property type="entry name" value="Winged helix' DNA-binding domain"/>
    <property type="match status" value="1"/>
</dbReference>
<accession>A0AAV2TFM4</accession>
<evidence type="ECO:0000259" key="12">
    <source>
        <dbReference type="PROSITE" id="PS50039"/>
    </source>
</evidence>
<evidence type="ECO:0000256" key="2">
    <source>
        <dbReference type="ARBA" id="ARBA00022491"/>
    </source>
</evidence>
<keyword evidence="6" id="KW-0805">Transcription regulation</keyword>
<organism evidence="13 14">
    <name type="scientific">Calicophoron daubneyi</name>
    <name type="common">Rumen fluke</name>
    <name type="synonym">Paramphistomum daubneyi</name>
    <dbReference type="NCBI Taxonomy" id="300641"/>
    <lineage>
        <taxon>Eukaryota</taxon>
        <taxon>Metazoa</taxon>
        <taxon>Spiralia</taxon>
        <taxon>Lophotrochozoa</taxon>
        <taxon>Platyhelminthes</taxon>
        <taxon>Trematoda</taxon>
        <taxon>Digenea</taxon>
        <taxon>Plagiorchiida</taxon>
        <taxon>Pronocephalata</taxon>
        <taxon>Paramphistomoidea</taxon>
        <taxon>Paramphistomidae</taxon>
        <taxon>Calicophoron</taxon>
    </lineage>
</organism>
<feature type="compositionally biased region" description="Polar residues" evidence="11">
    <location>
        <begin position="642"/>
        <end position="655"/>
    </location>
</feature>
<dbReference type="PANTHER" id="PTHR45796">
    <property type="entry name" value="FORKHEAD BOX P, ISOFORM C"/>
    <property type="match status" value="1"/>
</dbReference>
<gene>
    <name evidence="13" type="ORF">CDAUBV1_LOCUS7210</name>
</gene>
<sequence length="985" mass="106653">MRHQIQPTLLTDRYTSQPTRNTMGNVYNSSVANESSLDPCRAEVENGVSTEKVAPNEDTLPLNSSLGKSSPWPPPLNAETMLTLLRPYLLSQLCFFPEQNQSEPVDPTSIAKVCEEASRLQNPLKPELNQFDNDGLTSALLAKGLQHEKLHDQLLVRQLKQLRTSLEERGLLLSPDSINSPPAGVCSGIGAEGLDAKFNLPTRKSSPLTSDNTIAGNSCTATTKSTHDPVRALLIAGQVCDWPGCGSVLGPDTTFVEHLNSVHQLSLQSLAQVEVCASRLELYLRAVRKESQRLNAMLKHLLRQASTGCANFGFALSPRSRETHGLAQIGESRSTDKPTTGCCPIATSQELSSISAPCSRIGLDSVSSFFALDHKNPGIMDREQQQTGDFTSPDLYGPSANKIQRLGGVVNNPIHSDSIPTCTSTSRSPDFSPVHDSQALTIQDLPLLHHRRSALHTLATSHWSSSAPAASGCGVVSTPLLTSTVQALNAMTPVQSPLFSNTTEHLLVSPEKLTSSHPALIASATAALLSTVSNLQNHIALSQTSSPPVSRGEKPIKLTGSASTVTGVDWLPSQLDVNTTFCGLGGMVDKLNQPLMDMKQDEDVKLLNNDLLVETKYSSNRDSAIAHHQQPTDNEMADVDSRYSNNLPSSSTSIGENYPPELSPSSANSPITHRQFYRSHCARPRFTYATLIRQAILESPAKQLSLSAIYVWLQREFAYFRQNEATWKNAVRHNLSLHKCFRRVETASGSVWVVDETEYQRRKAKRAVRWFPNTGGGKNQVVTDLIPPSEVTPDITGTTVENIMTNLSGISEAVSCTPVTSPFTSSCSSSTIPLHSSPLHKTESPGPPLTTSQHSAATVTTPSQSSPLLSALLLPKTEPDLLPHSVTEHQPTCLGQGEVQTGKQTTPVKESLNGEFQEDSERADAGEKCNGSIAQKLPVETYCAKELNQTGKMDDGETPQDDVDDQRPEEEDLTKSDETATSIPV</sequence>
<dbReference type="InterPro" id="IPR036390">
    <property type="entry name" value="WH_DNA-bd_sf"/>
</dbReference>
<name>A0AAV2TFM4_CALDB</name>
<dbReference type="SMART" id="SM00339">
    <property type="entry name" value="FH"/>
    <property type="match status" value="1"/>
</dbReference>
<dbReference type="PANTHER" id="PTHR45796:SF7">
    <property type="entry name" value="FORKHEAD BOX PROTEIN P4"/>
    <property type="match status" value="1"/>
</dbReference>
<comment type="caution">
    <text evidence="13">The sequence shown here is derived from an EMBL/GenBank/DDBJ whole genome shotgun (WGS) entry which is preliminary data.</text>
</comment>